<gene>
    <name evidence="8" type="ORF">TRAPUB_5660</name>
</gene>
<dbReference type="Proteomes" id="UP000184267">
    <property type="component" value="Unassembled WGS sequence"/>
</dbReference>
<evidence type="ECO:0000259" key="7">
    <source>
        <dbReference type="Pfam" id="PF00724"/>
    </source>
</evidence>
<proteinExistence type="predicted"/>
<dbReference type="PANTHER" id="PTHR43303:SF4">
    <property type="entry name" value="NADPH DEHYDROGENASE C23G7.10C-RELATED"/>
    <property type="match status" value="1"/>
</dbReference>
<name>A0A1M2V7P7_TRAPU</name>
<dbReference type="PANTHER" id="PTHR43303">
    <property type="entry name" value="NADPH DEHYDROGENASE C23G7.10C-RELATED"/>
    <property type="match status" value="1"/>
</dbReference>
<dbReference type="EMBL" id="MNAD01001602">
    <property type="protein sequence ID" value="OJT03632.1"/>
    <property type="molecule type" value="Genomic_DNA"/>
</dbReference>
<keyword evidence="5" id="KW-0560">Oxidoreductase</keyword>
<dbReference type="AlphaFoldDB" id="A0A1M2V7P7"/>
<keyword evidence="9" id="KW-1185">Reference proteome</keyword>
<dbReference type="GO" id="GO:0010181">
    <property type="term" value="F:FMN binding"/>
    <property type="evidence" value="ECO:0007669"/>
    <property type="project" value="InterPro"/>
</dbReference>
<reference evidence="8 9" key="1">
    <citation type="submission" date="2016-10" db="EMBL/GenBank/DDBJ databases">
        <title>Genome sequence of the basidiomycete white-rot fungus Trametes pubescens.</title>
        <authorList>
            <person name="Makela M.R."/>
            <person name="Granchi Z."/>
            <person name="Peng M."/>
            <person name="De Vries R.P."/>
            <person name="Grigoriev I."/>
            <person name="Riley R."/>
            <person name="Hilden K."/>
        </authorList>
    </citation>
    <scope>NUCLEOTIDE SEQUENCE [LARGE SCALE GENOMIC DNA]</scope>
    <source>
        <strain evidence="8 9">FBCC735</strain>
    </source>
</reference>
<dbReference type="Pfam" id="PF00724">
    <property type="entry name" value="Oxidored_FMN"/>
    <property type="match status" value="1"/>
</dbReference>
<dbReference type="OrthoDB" id="1663137at2759"/>
<evidence type="ECO:0000256" key="3">
    <source>
        <dbReference type="ARBA" id="ARBA00022643"/>
    </source>
</evidence>
<organism evidence="8 9">
    <name type="scientific">Trametes pubescens</name>
    <name type="common">White-rot fungus</name>
    <dbReference type="NCBI Taxonomy" id="154538"/>
    <lineage>
        <taxon>Eukaryota</taxon>
        <taxon>Fungi</taxon>
        <taxon>Dikarya</taxon>
        <taxon>Basidiomycota</taxon>
        <taxon>Agaricomycotina</taxon>
        <taxon>Agaricomycetes</taxon>
        <taxon>Polyporales</taxon>
        <taxon>Polyporaceae</taxon>
        <taxon>Trametes</taxon>
    </lineage>
</organism>
<evidence type="ECO:0000256" key="6">
    <source>
        <dbReference type="SAM" id="MobiDB-lite"/>
    </source>
</evidence>
<evidence type="ECO:0000256" key="5">
    <source>
        <dbReference type="ARBA" id="ARBA00023002"/>
    </source>
</evidence>
<dbReference type="STRING" id="154538.A0A1M2V7P7"/>
<dbReference type="InterPro" id="IPR013785">
    <property type="entry name" value="Aldolase_TIM"/>
</dbReference>
<comment type="cofactor">
    <cofactor evidence="1">
        <name>FMN</name>
        <dbReference type="ChEBI" id="CHEBI:58210"/>
    </cofactor>
</comment>
<evidence type="ECO:0000256" key="4">
    <source>
        <dbReference type="ARBA" id="ARBA00022857"/>
    </source>
</evidence>
<evidence type="ECO:0000313" key="8">
    <source>
        <dbReference type="EMBL" id="OJT03632.1"/>
    </source>
</evidence>
<feature type="domain" description="NADH:flavin oxidoreductase/NADH oxidase N-terminal" evidence="7">
    <location>
        <begin position="37"/>
        <end position="408"/>
    </location>
</feature>
<dbReference type="InterPro" id="IPR001155">
    <property type="entry name" value="OxRdtase_FMN_N"/>
</dbReference>
<comment type="caution">
    <text evidence="8">The sequence shown here is derived from an EMBL/GenBank/DDBJ whole genome shotgun (WGS) entry which is preliminary data.</text>
</comment>
<sequence>MSQFITEAAPNTPYFTPAQVPPAGTAAPSKDGTPIPSLFQPIKIRGVEFQNRLFVSPMGLSSGNTDGSVTPFHTAILGGVILRGPGLTIIEATAVSPEGRGTMHDCGLWSDTQVAPLRALVQFAHSQGQKIGVQLGHAGRKGSTAPLWLAPNAVIPKALGGWPAEVLAPSPNAYKEGDLKKAWLVNEQFKATLEDGGEEVVQEPKELSKEGIREVVGQWAAAAKRAVDAGIDVIEIHAAHGYLLHEFLSPVANKRTDDYGGSFKNRTRIVLEVVDAIRKVIPESTPLFLRLSATDWLEKTVLNEPSWRIEDTVRLAGLAADHGVDLIDVSSGGVDSRQKLEFLAYAYQAHFAEAVKKAHGDRILVGAVGGIKTGKLAQEVLDKGQADVVLAGQAFLKDPAAVVTFAEDLGVDIKLANQLDWVTNGRGSIWRWKQ</sequence>
<dbReference type="GO" id="GO:0050661">
    <property type="term" value="F:NADP binding"/>
    <property type="evidence" value="ECO:0007669"/>
    <property type="project" value="InterPro"/>
</dbReference>
<dbReference type="SUPFAM" id="SSF51395">
    <property type="entry name" value="FMN-linked oxidoreductases"/>
    <property type="match status" value="1"/>
</dbReference>
<dbReference type="InterPro" id="IPR044152">
    <property type="entry name" value="YqjM-like"/>
</dbReference>
<dbReference type="CDD" id="cd02932">
    <property type="entry name" value="OYE_YqiM_FMN"/>
    <property type="match status" value="1"/>
</dbReference>
<keyword evidence="3" id="KW-0288">FMN</keyword>
<protein>
    <recommendedName>
        <fullName evidence="7">NADH:flavin oxidoreductase/NADH oxidase N-terminal domain-containing protein</fullName>
    </recommendedName>
</protein>
<dbReference type="Gene3D" id="3.20.20.70">
    <property type="entry name" value="Aldolase class I"/>
    <property type="match status" value="1"/>
</dbReference>
<accession>A0A1M2V7P7</accession>
<feature type="region of interest" description="Disordered" evidence="6">
    <location>
        <begin position="1"/>
        <end position="34"/>
    </location>
</feature>
<keyword evidence="2" id="KW-0285">Flavoprotein</keyword>
<dbReference type="GO" id="GO:0003959">
    <property type="term" value="F:NADPH dehydrogenase activity"/>
    <property type="evidence" value="ECO:0007669"/>
    <property type="project" value="InterPro"/>
</dbReference>
<evidence type="ECO:0000256" key="2">
    <source>
        <dbReference type="ARBA" id="ARBA00022630"/>
    </source>
</evidence>
<evidence type="ECO:0000313" key="9">
    <source>
        <dbReference type="Proteomes" id="UP000184267"/>
    </source>
</evidence>
<dbReference type="OMA" id="REFKEAW"/>
<evidence type="ECO:0000256" key="1">
    <source>
        <dbReference type="ARBA" id="ARBA00001917"/>
    </source>
</evidence>
<keyword evidence="4" id="KW-0521">NADP</keyword>